<organism evidence="9 10">
    <name type="scientific">Seminavis robusta</name>
    <dbReference type="NCBI Taxonomy" id="568900"/>
    <lineage>
        <taxon>Eukaryota</taxon>
        <taxon>Sar</taxon>
        <taxon>Stramenopiles</taxon>
        <taxon>Ochrophyta</taxon>
        <taxon>Bacillariophyta</taxon>
        <taxon>Bacillariophyceae</taxon>
        <taxon>Bacillariophycidae</taxon>
        <taxon>Naviculales</taxon>
        <taxon>Naviculaceae</taxon>
        <taxon>Seminavis</taxon>
    </lineage>
</organism>
<feature type="binding site" evidence="7">
    <location>
        <position position="76"/>
    </location>
    <ligand>
        <name>Mg(2+)</name>
        <dbReference type="ChEBI" id="CHEBI:18420"/>
        <label>1</label>
        <note>catalytic</note>
    </ligand>
</feature>
<comment type="cofactor">
    <cofactor evidence="2 7 8">
        <name>Mg(2+)</name>
        <dbReference type="ChEBI" id="CHEBI:18420"/>
    </cofactor>
</comment>
<dbReference type="GO" id="GO:0006020">
    <property type="term" value="P:inositol metabolic process"/>
    <property type="evidence" value="ECO:0007669"/>
    <property type="project" value="TreeGrafter"/>
</dbReference>
<dbReference type="Proteomes" id="UP001153069">
    <property type="component" value="Unassembled WGS sequence"/>
</dbReference>
<gene>
    <name evidence="9" type="ORF">SEMRO_21_G014880.1</name>
</gene>
<protein>
    <recommendedName>
        <fullName evidence="8">Inositol-1-monophosphatase</fullName>
        <ecNumber evidence="8">3.1.3.25</ecNumber>
    </recommendedName>
</protein>
<dbReference type="GO" id="GO:0046872">
    <property type="term" value="F:metal ion binding"/>
    <property type="evidence" value="ECO:0007669"/>
    <property type="project" value="UniProtKB-KW"/>
</dbReference>
<keyword evidence="6 7" id="KW-0460">Magnesium</keyword>
<dbReference type="Gene3D" id="3.30.540.10">
    <property type="entry name" value="Fructose-1,6-Bisphosphatase, subunit A, domain 1"/>
    <property type="match status" value="1"/>
</dbReference>
<dbReference type="PANTHER" id="PTHR20854">
    <property type="entry name" value="INOSITOL MONOPHOSPHATASE"/>
    <property type="match status" value="1"/>
</dbReference>
<dbReference type="PRINTS" id="PR00377">
    <property type="entry name" value="IMPHPHTASES"/>
</dbReference>
<evidence type="ECO:0000256" key="8">
    <source>
        <dbReference type="RuleBase" id="RU364068"/>
    </source>
</evidence>
<comment type="caution">
    <text evidence="9">The sequence shown here is derived from an EMBL/GenBank/DDBJ whole genome shotgun (WGS) entry which is preliminary data.</text>
</comment>
<evidence type="ECO:0000256" key="3">
    <source>
        <dbReference type="ARBA" id="ARBA00009759"/>
    </source>
</evidence>
<dbReference type="AlphaFoldDB" id="A0A9N8D729"/>
<evidence type="ECO:0000256" key="6">
    <source>
        <dbReference type="ARBA" id="ARBA00022842"/>
    </source>
</evidence>
<proteinExistence type="inferred from homology"/>
<feature type="binding site" evidence="7">
    <location>
        <position position="237"/>
    </location>
    <ligand>
        <name>Mg(2+)</name>
        <dbReference type="ChEBI" id="CHEBI:18420"/>
        <label>1</label>
        <note>catalytic</note>
    </ligand>
</feature>
<dbReference type="PROSITE" id="PS00630">
    <property type="entry name" value="IMP_2"/>
    <property type="match status" value="1"/>
</dbReference>
<evidence type="ECO:0000256" key="1">
    <source>
        <dbReference type="ARBA" id="ARBA00001033"/>
    </source>
</evidence>
<dbReference type="InterPro" id="IPR020550">
    <property type="entry name" value="Inositol_monophosphatase_CS"/>
</dbReference>
<dbReference type="InterPro" id="IPR000760">
    <property type="entry name" value="Inositol_monophosphatase-like"/>
</dbReference>
<evidence type="ECO:0000256" key="5">
    <source>
        <dbReference type="ARBA" id="ARBA00022801"/>
    </source>
</evidence>
<feature type="binding site" evidence="7">
    <location>
        <position position="95"/>
    </location>
    <ligand>
        <name>Mg(2+)</name>
        <dbReference type="ChEBI" id="CHEBI:18420"/>
        <label>1</label>
        <note>catalytic</note>
    </ligand>
</feature>
<dbReference type="Gene3D" id="3.40.190.80">
    <property type="match status" value="1"/>
</dbReference>
<dbReference type="OrthoDB" id="10254945at2759"/>
<dbReference type="Pfam" id="PF00459">
    <property type="entry name" value="Inositol_P"/>
    <property type="match status" value="1"/>
</dbReference>
<comment type="catalytic activity">
    <reaction evidence="1 8">
        <text>a myo-inositol phosphate + H2O = myo-inositol + phosphate</text>
        <dbReference type="Rhea" id="RHEA:24056"/>
        <dbReference type="ChEBI" id="CHEBI:15377"/>
        <dbReference type="ChEBI" id="CHEBI:17268"/>
        <dbReference type="ChEBI" id="CHEBI:43474"/>
        <dbReference type="ChEBI" id="CHEBI:84139"/>
        <dbReference type="EC" id="3.1.3.25"/>
    </reaction>
</comment>
<dbReference type="InterPro" id="IPR033942">
    <property type="entry name" value="IMPase"/>
</dbReference>
<dbReference type="FunFam" id="3.30.540.10:FF:000004">
    <property type="entry name" value="Inositol-1-monophosphatase"/>
    <property type="match status" value="1"/>
</dbReference>
<feature type="binding site" evidence="7">
    <location>
        <position position="98"/>
    </location>
    <ligand>
        <name>Mg(2+)</name>
        <dbReference type="ChEBI" id="CHEBI:18420"/>
        <label>1</label>
        <note>catalytic</note>
    </ligand>
</feature>
<keyword evidence="4 7" id="KW-0479">Metal-binding</keyword>
<evidence type="ECO:0000256" key="2">
    <source>
        <dbReference type="ARBA" id="ARBA00001946"/>
    </source>
</evidence>
<feature type="binding site" evidence="7">
    <location>
        <position position="97"/>
    </location>
    <ligand>
        <name>Mg(2+)</name>
        <dbReference type="ChEBI" id="CHEBI:18420"/>
        <label>1</label>
        <note>catalytic</note>
    </ligand>
</feature>
<dbReference type="GO" id="GO:0008934">
    <property type="term" value="F:inositol monophosphate 1-phosphatase activity"/>
    <property type="evidence" value="ECO:0007669"/>
    <property type="project" value="InterPro"/>
</dbReference>
<dbReference type="SUPFAM" id="SSF56655">
    <property type="entry name" value="Carbohydrate phosphatase"/>
    <property type="match status" value="1"/>
</dbReference>
<evidence type="ECO:0000256" key="4">
    <source>
        <dbReference type="ARBA" id="ARBA00022723"/>
    </source>
</evidence>
<evidence type="ECO:0000256" key="7">
    <source>
        <dbReference type="PIRSR" id="PIRSR600760-2"/>
    </source>
</evidence>
<dbReference type="EMBL" id="CAICTM010000021">
    <property type="protein sequence ID" value="CAB9497542.1"/>
    <property type="molecule type" value="Genomic_DNA"/>
</dbReference>
<sequence length="293" mass="31214">MSDTTASATDLSLVLSVAQEAARLAGSTIVGALGSAGALQEKSNSTDLVTETDQKCEELIVKLLQEKFPAHKIIGEESNGSAKYELTDDPTWTIDPIDGTTNFVHSLKLSCVILSFLEQKIVQVAVVYDPYHDELFYATKGQGAFLIAKGGAPTPLQVSQTKSLKQAVITMDPGYGRGSVEVARFCNLQAAILQTGVRNLRILGSTGLVMANVAAGRVDAAFEEGSWDTGLGPKIWDFAAGKLLIQEAGGLTRDIEASDFSNTELDVMKRSFFGAATPELANELLAIIAKDKK</sequence>
<dbReference type="PROSITE" id="PS00629">
    <property type="entry name" value="IMP_1"/>
    <property type="match status" value="1"/>
</dbReference>
<dbReference type="GO" id="GO:0046854">
    <property type="term" value="P:phosphatidylinositol phosphate biosynthetic process"/>
    <property type="evidence" value="ECO:0007669"/>
    <property type="project" value="InterPro"/>
</dbReference>
<name>A0A9N8D729_9STRA</name>
<reference evidence="9" key="1">
    <citation type="submission" date="2020-06" db="EMBL/GenBank/DDBJ databases">
        <authorList>
            <consortium name="Plant Systems Biology data submission"/>
        </authorList>
    </citation>
    <scope>NUCLEOTIDE SEQUENCE</scope>
    <source>
        <strain evidence="9">D6</strain>
    </source>
</reference>
<comment type="pathway">
    <text evidence="8">Polyol metabolism; myo-inositol biosynthesis; myo-inositol from D-glucose 6-phosphate: step 2/2.</text>
</comment>
<comment type="similarity">
    <text evidence="3 8">Belongs to the inositol monophosphatase superfamily.</text>
</comment>
<keyword evidence="10" id="KW-1185">Reference proteome</keyword>
<keyword evidence="5 8" id="KW-0378">Hydrolase</keyword>
<dbReference type="InterPro" id="IPR020583">
    <property type="entry name" value="Inositol_monoP_metal-BS"/>
</dbReference>
<dbReference type="CDD" id="cd01639">
    <property type="entry name" value="IMPase"/>
    <property type="match status" value="1"/>
</dbReference>
<evidence type="ECO:0000313" key="9">
    <source>
        <dbReference type="EMBL" id="CAB9497542.1"/>
    </source>
</evidence>
<dbReference type="EC" id="3.1.3.25" evidence="8"/>
<accession>A0A9N8D729</accession>
<dbReference type="GO" id="GO:0007165">
    <property type="term" value="P:signal transduction"/>
    <property type="evidence" value="ECO:0007669"/>
    <property type="project" value="TreeGrafter"/>
</dbReference>
<dbReference type="PANTHER" id="PTHR20854:SF4">
    <property type="entry name" value="INOSITOL-1-MONOPHOSPHATASE-RELATED"/>
    <property type="match status" value="1"/>
</dbReference>
<evidence type="ECO:0000313" key="10">
    <source>
        <dbReference type="Proteomes" id="UP001153069"/>
    </source>
</evidence>